<keyword evidence="4" id="KW-1185">Reference proteome</keyword>
<dbReference type="FunFam" id="3.40.50.1820:FF:000072">
    <property type="entry name" value="Serine carboxypeptidase-like 19"/>
    <property type="match status" value="1"/>
</dbReference>
<dbReference type="OMA" id="WANDISV"/>
<dbReference type="PANTHER" id="PTHR11802">
    <property type="entry name" value="SERINE PROTEASE FAMILY S10 SERINE CARBOXYPEPTIDASE"/>
    <property type="match status" value="1"/>
</dbReference>
<dbReference type="GO" id="GO:0016788">
    <property type="term" value="F:hydrolase activity, acting on ester bonds"/>
    <property type="evidence" value="ECO:0007669"/>
    <property type="project" value="InterPro"/>
</dbReference>
<dbReference type="OrthoDB" id="443318at2759"/>
<keyword evidence="3" id="KW-0378">Hydrolase</keyword>
<dbReference type="SUPFAM" id="SSF53474">
    <property type="entry name" value="alpha/beta-Hydrolases"/>
    <property type="match status" value="1"/>
</dbReference>
<evidence type="ECO:0000313" key="3">
    <source>
        <dbReference type="EMBL" id="OMO52631.1"/>
    </source>
</evidence>
<dbReference type="InterPro" id="IPR036514">
    <property type="entry name" value="SGNH_hydro_sf"/>
</dbReference>
<dbReference type="InterPro" id="IPR001087">
    <property type="entry name" value="GDSL"/>
</dbReference>
<gene>
    <name evidence="3" type="ORF">CCACVL1_29154</name>
</gene>
<name>A0A1R3G3G3_COCAP</name>
<organism evidence="3 4">
    <name type="scientific">Corchorus capsularis</name>
    <name type="common">Jute</name>
    <dbReference type="NCBI Taxonomy" id="210143"/>
    <lineage>
        <taxon>Eukaryota</taxon>
        <taxon>Viridiplantae</taxon>
        <taxon>Streptophyta</taxon>
        <taxon>Embryophyta</taxon>
        <taxon>Tracheophyta</taxon>
        <taxon>Spermatophyta</taxon>
        <taxon>Magnoliopsida</taxon>
        <taxon>eudicotyledons</taxon>
        <taxon>Gunneridae</taxon>
        <taxon>Pentapetalae</taxon>
        <taxon>rosids</taxon>
        <taxon>malvids</taxon>
        <taxon>Malvales</taxon>
        <taxon>Malvaceae</taxon>
        <taxon>Grewioideae</taxon>
        <taxon>Apeibeae</taxon>
        <taxon>Corchorus</taxon>
    </lineage>
</organism>
<dbReference type="Proteomes" id="UP000188268">
    <property type="component" value="Unassembled WGS sequence"/>
</dbReference>
<dbReference type="AlphaFoldDB" id="A0A1R3G3G3"/>
<dbReference type="Gene3D" id="3.40.50.1820">
    <property type="entry name" value="alpha/beta hydrolase"/>
    <property type="match status" value="1"/>
</dbReference>
<dbReference type="Gramene" id="OMO52631">
    <property type="protein sequence ID" value="OMO52631"/>
    <property type="gene ID" value="CCACVL1_29154"/>
</dbReference>
<evidence type="ECO:0000313" key="4">
    <source>
        <dbReference type="Proteomes" id="UP000188268"/>
    </source>
</evidence>
<evidence type="ECO:0000256" key="2">
    <source>
        <dbReference type="ARBA" id="ARBA00009431"/>
    </source>
</evidence>
<dbReference type="Pfam" id="PF00450">
    <property type="entry name" value="Peptidase_S10"/>
    <property type="match status" value="1"/>
</dbReference>
<reference evidence="3 4" key="1">
    <citation type="submission" date="2013-09" db="EMBL/GenBank/DDBJ databases">
        <title>Corchorus capsularis genome sequencing.</title>
        <authorList>
            <person name="Alam M."/>
            <person name="Haque M.S."/>
            <person name="Islam M.S."/>
            <person name="Emdad E.M."/>
            <person name="Islam M.M."/>
            <person name="Ahmed B."/>
            <person name="Halim A."/>
            <person name="Hossen Q.M.M."/>
            <person name="Hossain M.Z."/>
            <person name="Ahmed R."/>
            <person name="Khan M.M."/>
            <person name="Islam R."/>
            <person name="Rashid M.M."/>
            <person name="Khan S.A."/>
            <person name="Rahman M.S."/>
            <person name="Alam M."/>
        </authorList>
    </citation>
    <scope>NUCLEOTIDE SEQUENCE [LARGE SCALE GENOMIC DNA]</scope>
    <source>
        <strain evidence="4">cv. CVL-1</strain>
        <tissue evidence="3">Whole seedling</tissue>
    </source>
</reference>
<dbReference type="InterPro" id="IPR029058">
    <property type="entry name" value="AB_hydrolase_fold"/>
</dbReference>
<dbReference type="Gene3D" id="3.40.50.1110">
    <property type="entry name" value="SGNH hydrolase"/>
    <property type="match status" value="1"/>
</dbReference>
<dbReference type="GO" id="GO:0004185">
    <property type="term" value="F:serine-type carboxypeptidase activity"/>
    <property type="evidence" value="ECO:0007669"/>
    <property type="project" value="InterPro"/>
</dbReference>
<protein>
    <submittedName>
        <fullName evidence="3">Peptidase S10, serine carboxypeptidase</fullName>
    </submittedName>
</protein>
<dbReference type="PANTHER" id="PTHR11802:SF450">
    <property type="entry name" value="SERINE CARBOXYPEPTIDASE-LIKE 7"/>
    <property type="match status" value="1"/>
</dbReference>
<dbReference type="GO" id="GO:0006508">
    <property type="term" value="P:proteolysis"/>
    <property type="evidence" value="ECO:0007669"/>
    <property type="project" value="InterPro"/>
</dbReference>
<dbReference type="InterPro" id="IPR001563">
    <property type="entry name" value="Peptidase_S10"/>
</dbReference>
<keyword evidence="3" id="KW-0645">Protease</keyword>
<keyword evidence="3" id="KW-0121">Carboxypeptidase</keyword>
<comment type="similarity">
    <text evidence="1">Belongs to the 'GDSL' lipolytic enzyme family.</text>
</comment>
<comment type="similarity">
    <text evidence="2">Belongs to the peptidase S10 family.</text>
</comment>
<evidence type="ECO:0000256" key="1">
    <source>
        <dbReference type="ARBA" id="ARBA00008668"/>
    </source>
</evidence>
<dbReference type="EMBL" id="AWWV01015474">
    <property type="protein sequence ID" value="OMO52631.1"/>
    <property type="molecule type" value="Genomic_DNA"/>
</dbReference>
<dbReference type="PRINTS" id="PR00724">
    <property type="entry name" value="CRBOXYPTASEC"/>
</dbReference>
<sequence length="602" mass="66909">MALDKILEQLARMFPKLGCFFMAILLVWSTPAVPFSTITSLPGFPNSLPKFKLETGYIGVGDAELFYYFIESESNPAEDPLLLWLTGGPGCTSLAGLVFEIGPVRLNMVEYNGSLPTFEPNPYSWTKVANIIFLDAPVGTGFSYSRTLQGLKTGDQKSATDSYNFLRKWLLSHPKFIRNPLYIAGDSYSGKIVPMITRAISDGIEDGSASFMNLKGYLVGNPFTDPKFDEDNSRIPFYNRMALISDELYESAKSNCKDFWEVDSSNEMCAKDLETIKECTAHINRAMILEADCLNTNVKLANSSDNNRKIFLERHEGHRLGIDLGCRTFQYDLCTIWANDISVQKALGIRMGTIKEWLGCGDLDYDRDVESAVGYHEYLNRKGYRALIYSGDHDAVVTYVGTIAWIRSLNLSVVDSWRPWMVDDQVGGYSTEFENDFTFTTIKARVPLIVSDSFIYKKESFGDSISDTGNLLGLQLSGSINSTHVDFLPYGTTFFHHPTGRASDGRLVVDFITEALGLPFVRPFFGRKNGGSQNFHKGVNFAIIGATAIDYAFHKEISDIDAGPTNISLGAELEYFKKVLPSLCSSDSVSSIVSVTKGATRF</sequence>
<dbReference type="Pfam" id="PF00657">
    <property type="entry name" value="Lipase_GDSL"/>
    <property type="match status" value="1"/>
</dbReference>
<comment type="caution">
    <text evidence="3">The sequence shown here is derived from an EMBL/GenBank/DDBJ whole genome shotgun (WGS) entry which is preliminary data.</text>
</comment>
<accession>A0A1R3G3G3</accession>
<dbReference type="GO" id="GO:0016747">
    <property type="term" value="F:acyltransferase activity, transferring groups other than amino-acyl groups"/>
    <property type="evidence" value="ECO:0007669"/>
    <property type="project" value="TreeGrafter"/>
</dbReference>
<dbReference type="GO" id="GO:0019748">
    <property type="term" value="P:secondary metabolic process"/>
    <property type="evidence" value="ECO:0007669"/>
    <property type="project" value="TreeGrafter"/>
</dbReference>
<proteinExistence type="inferred from homology"/>